<dbReference type="RefSeq" id="XP_038062715.1">
    <property type="nucleotide sequence ID" value="XM_038206787.1"/>
</dbReference>
<dbReference type="SMART" id="SM00367">
    <property type="entry name" value="LRR_CC"/>
    <property type="match status" value="3"/>
</dbReference>
<dbReference type="EnsemblMetazoa" id="XM_038206787.1">
    <property type="protein sequence ID" value="XP_038062715.1"/>
    <property type="gene ID" value="LOC119733172"/>
</dbReference>
<evidence type="ECO:0000313" key="5">
    <source>
        <dbReference type="EnsemblMetazoa" id="XP_038062715.1"/>
    </source>
</evidence>
<name>A0A914AFG7_PATMI</name>
<keyword evidence="6" id="KW-1185">Reference proteome</keyword>
<feature type="region of interest" description="Disordered" evidence="3">
    <location>
        <begin position="107"/>
        <end position="145"/>
    </location>
</feature>
<dbReference type="GeneID" id="119733172"/>
<evidence type="ECO:0000256" key="2">
    <source>
        <dbReference type="ARBA" id="ARBA00022840"/>
    </source>
</evidence>
<dbReference type="PANTHER" id="PTHR46312">
    <property type="entry name" value="NACHT DOMAIN-CONTAINING PROTEIN"/>
    <property type="match status" value="1"/>
</dbReference>
<dbReference type="Gene3D" id="3.80.10.10">
    <property type="entry name" value="Ribonuclease Inhibitor"/>
    <property type="match status" value="2"/>
</dbReference>
<keyword evidence="1" id="KW-0547">Nucleotide-binding</keyword>
<evidence type="ECO:0000256" key="3">
    <source>
        <dbReference type="SAM" id="MobiDB-lite"/>
    </source>
</evidence>
<dbReference type="InterPro" id="IPR007111">
    <property type="entry name" value="NACHT_NTPase"/>
</dbReference>
<dbReference type="PROSITE" id="PS50837">
    <property type="entry name" value="NACHT"/>
    <property type="match status" value="1"/>
</dbReference>
<dbReference type="InterPro" id="IPR032675">
    <property type="entry name" value="LRR_dom_sf"/>
</dbReference>
<feature type="compositionally biased region" description="Polar residues" evidence="3">
    <location>
        <begin position="11"/>
        <end position="24"/>
    </location>
</feature>
<dbReference type="OrthoDB" id="120976at2759"/>
<dbReference type="SUPFAM" id="SSF52540">
    <property type="entry name" value="P-loop containing nucleoside triphosphate hydrolases"/>
    <property type="match status" value="1"/>
</dbReference>
<keyword evidence="2" id="KW-0067">ATP-binding</keyword>
<feature type="compositionally biased region" description="Polar residues" evidence="3">
    <location>
        <begin position="31"/>
        <end position="51"/>
    </location>
</feature>
<proteinExistence type="predicted"/>
<accession>A0A914AFG7</accession>
<dbReference type="SMART" id="SM00368">
    <property type="entry name" value="LRR_RI"/>
    <property type="match status" value="4"/>
</dbReference>
<dbReference type="InterPro" id="IPR006553">
    <property type="entry name" value="Leu-rich_rpt_Cys-con_subtyp"/>
</dbReference>
<dbReference type="PANTHER" id="PTHR46312:SF2">
    <property type="entry name" value="NUCLEOTIDE-BINDING OLIGOMERIZATION DOMAIN-CONTAINING PROTEIN 2-LIKE"/>
    <property type="match status" value="1"/>
</dbReference>
<organism evidence="5 6">
    <name type="scientific">Patiria miniata</name>
    <name type="common">Bat star</name>
    <name type="synonym">Asterina miniata</name>
    <dbReference type="NCBI Taxonomy" id="46514"/>
    <lineage>
        <taxon>Eukaryota</taxon>
        <taxon>Metazoa</taxon>
        <taxon>Echinodermata</taxon>
        <taxon>Eleutherozoa</taxon>
        <taxon>Asterozoa</taxon>
        <taxon>Asteroidea</taxon>
        <taxon>Valvatacea</taxon>
        <taxon>Valvatida</taxon>
        <taxon>Asterinidae</taxon>
        <taxon>Patiria</taxon>
    </lineage>
</organism>
<evidence type="ECO:0000313" key="6">
    <source>
        <dbReference type="Proteomes" id="UP000887568"/>
    </source>
</evidence>
<feature type="region of interest" description="Disordered" evidence="3">
    <location>
        <begin position="1"/>
        <end position="51"/>
    </location>
</feature>
<sequence length="1131" mass="126239">MADKDPRKRCSPTQETQASGNQQQETERKQANTGVTQNETRQMVQARPETQVSLDMASQLTQLTLESKSAQICSTGSVNVPGDYNPSFHAPVSGTVNIHYNVTANPKDAPPNQVPEIPGCSSTEPCTQGPSPSTQDTSQPFKRHHQVPERVVTYAEMHTAANSCEAALKSHYKSTGSYVQMIPWVDDDTKHIMDIYTTLLLESMGEGVVCSRLELESYQDIFFFKTKEGDAIKRAILNGLAGRGKSTLVDKMAYDWAAFSQALRMFKLVFVLKMCALEHNSELIDAIFDQLLDHDTKIDRLALKEFIHSYPNGILVLLDGFDEFTMSTAKICPESVLGIINRKICRECWVVVTTRPSHINSLMSKQLIQDPFTHVLVSGFSSDNIQEYVTRFFSTEPVSAVGLVEKIQSSGVSSDLAKSPMLLLLMCLLWRNNGSLPETTTRLYDQAIQYVFRRKADMSPEEMSDVVIALGKVALVGLLSPDQLLCFGERDFEKSALDAAVKVGILTKQREIGQGLKVYNSIQFIHKTIQEYCAAKYLHTLSEDEFQKTFDKVDRLDEYEYLLRFCCGDNDACSQIILRMLERCFFTEQKEAYAPVSKMLSREQHETRRTKLALSCCLESQSKTLPPVDFVSSVLTTEISLSDWDRDSLHAFSFVMESVAISTKKETKPYLAKVQSVNLQSCKVGKFCEDLEHSAGAMTNLEQVNLVRCSLTATNVSNVASSLSQATTLTKLDLSHNKTLSGSANLWSPSLTHLKSLKSLTLKYCSLMPEDWRQVLLSLSELPGLIELDLSSNNEMQCSGNICFTHLRYCKCLQRLDVSNCSLGGTDVTQIFTSVSYLTGLVEINLSLNESISGSASQWSNQLEDCKHLKKLNLKHCSLTGGDLMQVAASLRKIPNLMELYLSSPDVEGDPVAPRCYLEQMKPLHKFDIHCRITSASVLKHVIELLSSATNLVELNLIFSYQLENSMAVWCPHLKQLKNLRRLTFDEYRSELQDLSHLALAVGQMPNIQECVISHEYGVFDFITNTLLSETNLVAITNGGIILNLSGCSLSGEAIDTILETMTKRGDLIEMNLSGSTLTGYKAVWYKHLKNLKLLRKLVLRHCSLNSQDVKEIREALGAGSLVEVDLSQNE</sequence>
<feature type="compositionally biased region" description="Polar residues" evidence="3">
    <location>
        <begin position="120"/>
        <end position="140"/>
    </location>
</feature>
<dbReference type="AlphaFoldDB" id="A0A914AFG7"/>
<dbReference type="InterPro" id="IPR027417">
    <property type="entry name" value="P-loop_NTPase"/>
</dbReference>
<reference evidence="5" key="1">
    <citation type="submission" date="2022-11" db="UniProtKB">
        <authorList>
            <consortium name="EnsemblMetazoa"/>
        </authorList>
    </citation>
    <scope>IDENTIFICATION</scope>
</reference>
<protein>
    <recommendedName>
        <fullName evidence="4">NACHT domain-containing protein</fullName>
    </recommendedName>
</protein>
<dbReference type="GO" id="GO:0005524">
    <property type="term" value="F:ATP binding"/>
    <property type="evidence" value="ECO:0007669"/>
    <property type="project" value="UniProtKB-KW"/>
</dbReference>
<dbReference type="SUPFAM" id="SSF52047">
    <property type="entry name" value="RNI-like"/>
    <property type="match status" value="2"/>
</dbReference>
<dbReference type="Proteomes" id="UP000887568">
    <property type="component" value="Unplaced"/>
</dbReference>
<dbReference type="Pfam" id="PF05729">
    <property type="entry name" value="NACHT"/>
    <property type="match status" value="1"/>
</dbReference>
<feature type="domain" description="NACHT" evidence="4">
    <location>
        <begin position="233"/>
        <end position="357"/>
    </location>
</feature>
<evidence type="ECO:0000256" key="1">
    <source>
        <dbReference type="ARBA" id="ARBA00022741"/>
    </source>
</evidence>
<evidence type="ECO:0000259" key="4">
    <source>
        <dbReference type="PROSITE" id="PS50837"/>
    </source>
</evidence>
<dbReference type="Gene3D" id="3.40.50.300">
    <property type="entry name" value="P-loop containing nucleotide triphosphate hydrolases"/>
    <property type="match status" value="1"/>
</dbReference>
<dbReference type="OMA" id="CVISHEY"/>